<feature type="transmembrane region" description="Helical" evidence="6">
    <location>
        <begin position="61"/>
        <end position="82"/>
    </location>
</feature>
<evidence type="ECO:0000313" key="8">
    <source>
        <dbReference type="Proteomes" id="UP000515240"/>
    </source>
</evidence>
<reference evidence="7 8" key="1">
    <citation type="journal article" date="2020" name="G3 (Bethesda)">
        <title>CeMbio - The Caenorhabditis elegans Microbiome Resource.</title>
        <authorList>
            <person name="Dirksen P."/>
            <person name="Assie A."/>
            <person name="Zimmermann J."/>
            <person name="Zhang F."/>
            <person name="Tietje A.M."/>
            <person name="Marsh S.A."/>
            <person name="Felix M.A."/>
            <person name="Shapira M."/>
            <person name="Kaleta C."/>
            <person name="Schulenburg H."/>
            <person name="Samuel B."/>
        </authorList>
    </citation>
    <scope>NUCLEOTIDE SEQUENCE [LARGE SCALE GENOMIC DNA]</scope>
    <source>
        <strain evidence="7 8">BIGb0172</strain>
    </source>
</reference>
<gene>
    <name evidence="7" type="ORF">HS961_12025</name>
</gene>
<keyword evidence="3 6" id="KW-0812">Transmembrane</keyword>
<keyword evidence="4 6" id="KW-1133">Transmembrane helix</keyword>
<accession>A0A7G5EHL8</accession>
<dbReference type="Gene3D" id="1.10.357.140">
    <property type="entry name" value="UbiA prenyltransferase"/>
    <property type="match status" value="1"/>
</dbReference>
<dbReference type="GO" id="GO:0016020">
    <property type="term" value="C:membrane"/>
    <property type="evidence" value="ECO:0007669"/>
    <property type="project" value="UniProtKB-SubCell"/>
</dbReference>
<feature type="transmembrane region" description="Helical" evidence="6">
    <location>
        <begin position="250"/>
        <end position="270"/>
    </location>
</feature>
<dbReference type="Proteomes" id="UP000515240">
    <property type="component" value="Chromosome"/>
</dbReference>
<feature type="transmembrane region" description="Helical" evidence="6">
    <location>
        <begin position="291"/>
        <end position="310"/>
    </location>
</feature>
<dbReference type="RefSeq" id="WP_182322246.1">
    <property type="nucleotide sequence ID" value="NZ_CP058554.1"/>
</dbReference>
<evidence type="ECO:0000313" key="7">
    <source>
        <dbReference type="EMBL" id="QMV73493.1"/>
    </source>
</evidence>
<name>A0A7G5EHL8_9BURK</name>
<proteinExistence type="predicted"/>
<feature type="transmembrane region" description="Helical" evidence="6">
    <location>
        <begin position="103"/>
        <end position="124"/>
    </location>
</feature>
<dbReference type="InterPro" id="IPR044878">
    <property type="entry name" value="UbiA_sf"/>
</dbReference>
<sequence length="311" mass="33930">MAEARQSSAGARQLLRPQWLRLLASIRLGEVLVLQGTPLMGAILALGTLASWHGWAIGWQGLWLVTANLLFVAHVFVANDWAGIDADLRDPQRQGHTFVNQGVGRRLFGWLGVGLFVGAMLALLPLGDQALLLGLALCAVSALYSLPPWQLKGRPLWNSLMHLLGGSLHFLLGWVAFAPIHGSSIAISVFFGLVFAAGHLVHEARGVEGDRLNGIQTNAVRFGAKRCFAAAFVLFSAAYLLLAILCLRQLLPTALLLAVCLYPLHVWATWQAYRQQLSFASLLRLQTCYRAMYALTGLLMLMAVLFERAIG</sequence>
<feature type="transmembrane region" description="Helical" evidence="6">
    <location>
        <begin position="130"/>
        <end position="147"/>
    </location>
</feature>
<evidence type="ECO:0000256" key="5">
    <source>
        <dbReference type="ARBA" id="ARBA00023136"/>
    </source>
</evidence>
<feature type="transmembrane region" description="Helical" evidence="6">
    <location>
        <begin position="31"/>
        <end position="55"/>
    </location>
</feature>
<feature type="transmembrane region" description="Helical" evidence="6">
    <location>
        <begin position="223"/>
        <end position="244"/>
    </location>
</feature>
<evidence type="ECO:0000256" key="1">
    <source>
        <dbReference type="ARBA" id="ARBA00004141"/>
    </source>
</evidence>
<feature type="transmembrane region" description="Helical" evidence="6">
    <location>
        <begin position="159"/>
        <end position="177"/>
    </location>
</feature>
<keyword evidence="8" id="KW-1185">Reference proteome</keyword>
<dbReference type="KEGG" id="cpis:HS961_12025"/>
<evidence type="ECO:0000256" key="2">
    <source>
        <dbReference type="ARBA" id="ARBA00022475"/>
    </source>
</evidence>
<keyword evidence="2" id="KW-1003">Cell membrane</keyword>
<dbReference type="GO" id="GO:0009234">
    <property type="term" value="P:menaquinone biosynthetic process"/>
    <property type="evidence" value="ECO:0007669"/>
    <property type="project" value="UniProtKB-UniPathway"/>
</dbReference>
<comment type="subcellular location">
    <subcellularLocation>
        <location evidence="1">Membrane</location>
        <topology evidence="1">Multi-pass membrane protein</topology>
    </subcellularLocation>
</comment>
<evidence type="ECO:0000256" key="4">
    <source>
        <dbReference type="ARBA" id="ARBA00022989"/>
    </source>
</evidence>
<dbReference type="Gene3D" id="1.20.120.1780">
    <property type="entry name" value="UbiA prenyltransferase"/>
    <property type="match status" value="1"/>
</dbReference>
<dbReference type="AlphaFoldDB" id="A0A7G5EHL8"/>
<protein>
    <submittedName>
        <fullName evidence="7">UbiA prenyltransferase family protein</fullName>
    </submittedName>
</protein>
<dbReference type="GO" id="GO:0016765">
    <property type="term" value="F:transferase activity, transferring alkyl or aryl (other than methyl) groups"/>
    <property type="evidence" value="ECO:0007669"/>
    <property type="project" value="InterPro"/>
</dbReference>
<dbReference type="InterPro" id="IPR000537">
    <property type="entry name" value="UbiA_prenyltransferase"/>
</dbReference>
<feature type="transmembrane region" description="Helical" evidence="6">
    <location>
        <begin position="183"/>
        <end position="202"/>
    </location>
</feature>
<dbReference type="Pfam" id="PF01040">
    <property type="entry name" value="UbiA"/>
    <property type="match status" value="1"/>
</dbReference>
<evidence type="ECO:0000256" key="6">
    <source>
        <dbReference type="SAM" id="Phobius"/>
    </source>
</evidence>
<keyword evidence="5 6" id="KW-0472">Membrane</keyword>
<organism evidence="7 8">
    <name type="scientific">Comamonas piscis</name>
    <dbReference type="NCBI Taxonomy" id="1562974"/>
    <lineage>
        <taxon>Bacteria</taxon>
        <taxon>Pseudomonadati</taxon>
        <taxon>Pseudomonadota</taxon>
        <taxon>Betaproteobacteria</taxon>
        <taxon>Burkholderiales</taxon>
        <taxon>Comamonadaceae</taxon>
        <taxon>Comamonas</taxon>
    </lineage>
</organism>
<dbReference type="UniPathway" id="UPA00079"/>
<evidence type="ECO:0000256" key="3">
    <source>
        <dbReference type="ARBA" id="ARBA00022692"/>
    </source>
</evidence>
<keyword evidence="7" id="KW-0808">Transferase</keyword>
<dbReference type="EMBL" id="CP058554">
    <property type="protein sequence ID" value="QMV73493.1"/>
    <property type="molecule type" value="Genomic_DNA"/>
</dbReference>